<proteinExistence type="predicted"/>
<protein>
    <submittedName>
        <fullName evidence="1">Uncharacterized protein</fullName>
    </submittedName>
</protein>
<dbReference type="Proteomes" id="UP001529510">
    <property type="component" value="Unassembled WGS sequence"/>
</dbReference>
<dbReference type="EMBL" id="JAMKFB020000019">
    <property type="protein sequence ID" value="KAL0165745.1"/>
    <property type="molecule type" value="Genomic_DNA"/>
</dbReference>
<sequence length="89" mass="9678">AVVMPKHALAIQQLAGSFKFGATCPLKPFQKMLGLMALVSLVLQLGPVLRLGPLPYLLKPWVPSHAWHHGRLRISKSSDPLEGLAMDGE</sequence>
<evidence type="ECO:0000313" key="2">
    <source>
        <dbReference type="Proteomes" id="UP001529510"/>
    </source>
</evidence>
<gene>
    <name evidence="1" type="ORF">M9458_037589</name>
</gene>
<feature type="non-terminal residue" evidence="1">
    <location>
        <position position="89"/>
    </location>
</feature>
<reference evidence="1 2" key="1">
    <citation type="submission" date="2024-05" db="EMBL/GenBank/DDBJ databases">
        <title>Genome sequencing and assembly of Indian major carp, Cirrhinus mrigala (Hamilton, 1822).</title>
        <authorList>
            <person name="Mohindra V."/>
            <person name="Chowdhury L.M."/>
            <person name="Lal K."/>
            <person name="Jena J.K."/>
        </authorList>
    </citation>
    <scope>NUCLEOTIDE SEQUENCE [LARGE SCALE GENOMIC DNA]</scope>
    <source>
        <strain evidence="1">CM1030</strain>
        <tissue evidence="1">Blood</tissue>
    </source>
</reference>
<evidence type="ECO:0000313" key="1">
    <source>
        <dbReference type="EMBL" id="KAL0165745.1"/>
    </source>
</evidence>
<comment type="caution">
    <text evidence="1">The sequence shown here is derived from an EMBL/GenBank/DDBJ whole genome shotgun (WGS) entry which is preliminary data.</text>
</comment>
<accession>A0ABD0NWW6</accession>
<feature type="non-terminal residue" evidence="1">
    <location>
        <position position="1"/>
    </location>
</feature>
<dbReference type="AlphaFoldDB" id="A0ABD0NWW6"/>
<organism evidence="1 2">
    <name type="scientific">Cirrhinus mrigala</name>
    <name type="common">Mrigala</name>
    <dbReference type="NCBI Taxonomy" id="683832"/>
    <lineage>
        <taxon>Eukaryota</taxon>
        <taxon>Metazoa</taxon>
        <taxon>Chordata</taxon>
        <taxon>Craniata</taxon>
        <taxon>Vertebrata</taxon>
        <taxon>Euteleostomi</taxon>
        <taxon>Actinopterygii</taxon>
        <taxon>Neopterygii</taxon>
        <taxon>Teleostei</taxon>
        <taxon>Ostariophysi</taxon>
        <taxon>Cypriniformes</taxon>
        <taxon>Cyprinidae</taxon>
        <taxon>Labeoninae</taxon>
        <taxon>Labeonini</taxon>
        <taxon>Cirrhinus</taxon>
    </lineage>
</organism>
<keyword evidence="2" id="KW-1185">Reference proteome</keyword>
<name>A0ABD0NWW6_CIRMR</name>